<dbReference type="RefSeq" id="WP_166946239.1">
    <property type="nucleotide sequence ID" value="NZ_JAARLZ010000001.1"/>
</dbReference>
<dbReference type="PROSITE" id="PS51257">
    <property type="entry name" value="PROKAR_LIPOPROTEIN"/>
    <property type="match status" value="1"/>
</dbReference>
<dbReference type="EMBL" id="JAARLZ010000001">
    <property type="protein sequence ID" value="NII05268.1"/>
    <property type="molecule type" value="Genomic_DNA"/>
</dbReference>
<evidence type="ECO:0000256" key="1">
    <source>
        <dbReference type="SAM" id="MobiDB-lite"/>
    </source>
</evidence>
<proteinExistence type="predicted"/>
<evidence type="ECO:0000313" key="3">
    <source>
        <dbReference type="EMBL" id="NII05268.1"/>
    </source>
</evidence>
<sequence>MLRSTTKAWLLIPALVLLAACGKDKEPPGTPGGGSPEDAVRASLELIRDGRFDMYWQHALPPADFATLRADWTRRDSAHAPVDPQDSARFAAMVKRFSEADAEKKLFADVRPTLVRFDRDYKDQMPLLSGVGQSLALTAIDQDKGLSVPQKRQLREAVNAIMPWTQTVAWNDQAKAKQAIAIAVETVRNAHLSTPEALHALDFQQSMATYSTAWLGLKKLLDVYGLSLDKSFDTATIETLENSGASAHVKITYTVLDKPIQTDTTLVLLDGRWYDSDLLQDVRAEHARLSAPAPAASSPAPAGTAAAPAAPVADARPR</sequence>
<keyword evidence="4" id="KW-1185">Reference proteome</keyword>
<feature type="signal peptide" evidence="2">
    <location>
        <begin position="1"/>
        <end position="19"/>
    </location>
</feature>
<accession>A0A7X5ZGZ3</accession>
<feature type="region of interest" description="Disordered" evidence="1">
    <location>
        <begin position="290"/>
        <end position="318"/>
    </location>
</feature>
<gene>
    <name evidence="3" type="ORF">HBF25_02570</name>
</gene>
<evidence type="ECO:0000313" key="4">
    <source>
        <dbReference type="Proteomes" id="UP000490980"/>
    </source>
</evidence>
<feature type="chain" id="PRO_5031549777" description="DUF3828 domain-containing protein" evidence="2">
    <location>
        <begin position="20"/>
        <end position="318"/>
    </location>
</feature>
<evidence type="ECO:0000256" key="2">
    <source>
        <dbReference type="SAM" id="SignalP"/>
    </source>
</evidence>
<keyword evidence="2" id="KW-0732">Signal</keyword>
<evidence type="ECO:0008006" key="5">
    <source>
        <dbReference type="Google" id="ProtNLM"/>
    </source>
</evidence>
<reference evidence="3 4" key="1">
    <citation type="submission" date="2020-03" db="EMBL/GenBank/DDBJ databases">
        <authorList>
            <person name="Lai Q."/>
        </authorList>
    </citation>
    <scope>NUCLEOTIDE SEQUENCE [LARGE SCALE GENOMIC DNA]</scope>
    <source>
        <strain evidence="3 4">CCUG 25036</strain>
    </source>
</reference>
<comment type="caution">
    <text evidence="3">The sequence shown here is derived from an EMBL/GenBank/DDBJ whole genome shotgun (WGS) entry which is preliminary data.</text>
</comment>
<dbReference type="Proteomes" id="UP000490980">
    <property type="component" value="Unassembled WGS sequence"/>
</dbReference>
<name>A0A7X5ZGZ3_9GAMM</name>
<dbReference type="AlphaFoldDB" id="A0A7X5ZGZ3"/>
<organism evidence="3 4">
    <name type="scientific">Luteibacter anthropi</name>
    <dbReference type="NCBI Taxonomy" id="564369"/>
    <lineage>
        <taxon>Bacteria</taxon>
        <taxon>Pseudomonadati</taxon>
        <taxon>Pseudomonadota</taxon>
        <taxon>Gammaproteobacteria</taxon>
        <taxon>Lysobacterales</taxon>
        <taxon>Rhodanobacteraceae</taxon>
        <taxon>Luteibacter</taxon>
    </lineage>
</organism>
<protein>
    <recommendedName>
        <fullName evidence="5">DUF3828 domain-containing protein</fullName>
    </recommendedName>
</protein>